<name>A0ABR3W5B6_9PEZI</name>
<reference evidence="2 3" key="1">
    <citation type="journal article" date="2024" name="Commun. Biol.">
        <title>Comparative genomic analysis of thermophilic fungi reveals convergent evolutionary adaptations and gene losses.</title>
        <authorList>
            <person name="Steindorff A.S."/>
            <person name="Aguilar-Pontes M.V."/>
            <person name="Robinson A.J."/>
            <person name="Andreopoulos B."/>
            <person name="LaButti K."/>
            <person name="Kuo A."/>
            <person name="Mondo S."/>
            <person name="Riley R."/>
            <person name="Otillar R."/>
            <person name="Haridas S."/>
            <person name="Lipzen A."/>
            <person name="Grimwood J."/>
            <person name="Schmutz J."/>
            <person name="Clum A."/>
            <person name="Reid I.D."/>
            <person name="Moisan M.C."/>
            <person name="Butler G."/>
            <person name="Nguyen T.T.M."/>
            <person name="Dewar K."/>
            <person name="Conant G."/>
            <person name="Drula E."/>
            <person name="Henrissat B."/>
            <person name="Hansel C."/>
            <person name="Singer S."/>
            <person name="Hutchinson M.I."/>
            <person name="de Vries R.P."/>
            <person name="Natvig D.O."/>
            <person name="Powell A.J."/>
            <person name="Tsang A."/>
            <person name="Grigoriev I.V."/>
        </authorList>
    </citation>
    <scope>NUCLEOTIDE SEQUENCE [LARGE SCALE GENOMIC DNA]</scope>
    <source>
        <strain evidence="2 3">ATCC 24622</strain>
    </source>
</reference>
<evidence type="ECO:0008006" key="4">
    <source>
        <dbReference type="Google" id="ProtNLM"/>
    </source>
</evidence>
<gene>
    <name evidence="2" type="ORF">VTK73DRAFT_8998</name>
</gene>
<sequence length="183" mass="21006">MLSMITEGDFIKAGDMDADSGEDPDSKDPIRETKRPASVPEEPSKSGNEDEETFILVARCKIEEEDRELHLDLKTRLRIARQAMELYTLLLVYGIDQDDLAPRNIMITNFDPEEGFEVMLLDLSHAFVLGSPISEFPLVKKLPSPREVAEFVDGFTDWVPEYDRDGKKVIEWRRKCWPETDDV</sequence>
<organism evidence="2 3">
    <name type="scientific">Phialemonium thermophilum</name>
    <dbReference type="NCBI Taxonomy" id="223376"/>
    <lineage>
        <taxon>Eukaryota</taxon>
        <taxon>Fungi</taxon>
        <taxon>Dikarya</taxon>
        <taxon>Ascomycota</taxon>
        <taxon>Pezizomycotina</taxon>
        <taxon>Sordariomycetes</taxon>
        <taxon>Sordariomycetidae</taxon>
        <taxon>Cephalothecales</taxon>
        <taxon>Cephalothecaceae</taxon>
        <taxon>Phialemonium</taxon>
    </lineage>
</organism>
<accession>A0ABR3W5B6</accession>
<dbReference type="EMBL" id="JAZHXJ010000699">
    <property type="protein sequence ID" value="KAL1853548.1"/>
    <property type="molecule type" value="Genomic_DNA"/>
</dbReference>
<comment type="caution">
    <text evidence="2">The sequence shown here is derived from an EMBL/GenBank/DDBJ whole genome shotgun (WGS) entry which is preliminary data.</text>
</comment>
<evidence type="ECO:0000256" key="1">
    <source>
        <dbReference type="SAM" id="MobiDB-lite"/>
    </source>
</evidence>
<feature type="region of interest" description="Disordered" evidence="1">
    <location>
        <begin position="1"/>
        <end position="50"/>
    </location>
</feature>
<dbReference type="SUPFAM" id="SSF56112">
    <property type="entry name" value="Protein kinase-like (PK-like)"/>
    <property type="match status" value="1"/>
</dbReference>
<evidence type="ECO:0000313" key="2">
    <source>
        <dbReference type="EMBL" id="KAL1853548.1"/>
    </source>
</evidence>
<keyword evidence="3" id="KW-1185">Reference proteome</keyword>
<protein>
    <recommendedName>
        <fullName evidence="4">Protein kinase domain-containing protein</fullName>
    </recommendedName>
</protein>
<proteinExistence type="predicted"/>
<dbReference type="InterPro" id="IPR011009">
    <property type="entry name" value="Kinase-like_dom_sf"/>
</dbReference>
<dbReference type="Proteomes" id="UP001586593">
    <property type="component" value="Unassembled WGS sequence"/>
</dbReference>
<feature type="compositionally biased region" description="Basic and acidic residues" evidence="1">
    <location>
        <begin position="24"/>
        <end position="35"/>
    </location>
</feature>
<evidence type="ECO:0000313" key="3">
    <source>
        <dbReference type="Proteomes" id="UP001586593"/>
    </source>
</evidence>